<feature type="repeat" description="ANK" evidence="3">
    <location>
        <begin position="91"/>
        <end position="114"/>
    </location>
</feature>
<reference evidence="4 5" key="1">
    <citation type="journal article" date="2014" name="Nature">
        <title>The genome of the recently domesticated crop plant sugar beet (Beta vulgaris).</title>
        <authorList>
            <person name="Dohm J.C."/>
            <person name="Minoche A.E."/>
            <person name="Holtgrawe D."/>
            <person name="Capella-Gutierrez S."/>
            <person name="Zakrzewski F."/>
            <person name="Tafer H."/>
            <person name="Rupp O."/>
            <person name="Sorensen T.R."/>
            <person name="Stracke R."/>
            <person name="Reinhardt R."/>
            <person name="Goesmann A."/>
            <person name="Kraft T."/>
            <person name="Schulz B."/>
            <person name="Stadler P.F."/>
            <person name="Schmidt T."/>
            <person name="Gabaldon T."/>
            <person name="Lehrach H."/>
            <person name="Weisshaar B."/>
            <person name="Himmelbauer H."/>
        </authorList>
    </citation>
    <scope>NUCLEOTIDE SEQUENCE [LARGE SCALE GENOMIC DNA]</scope>
    <source>
        <tissue evidence="4">Taproot</tissue>
    </source>
</reference>
<evidence type="ECO:0000256" key="1">
    <source>
        <dbReference type="ARBA" id="ARBA00022737"/>
    </source>
</evidence>
<dbReference type="PANTHER" id="PTHR24198">
    <property type="entry name" value="ANKYRIN REPEAT AND PROTEIN KINASE DOMAIN-CONTAINING PROTEIN"/>
    <property type="match status" value="1"/>
</dbReference>
<accession>A0A0J8B110</accession>
<dbReference type="Pfam" id="PF00023">
    <property type="entry name" value="Ank"/>
    <property type="match status" value="1"/>
</dbReference>
<dbReference type="Proteomes" id="UP000035740">
    <property type="component" value="Unassembled WGS sequence"/>
</dbReference>
<evidence type="ECO:0000313" key="5">
    <source>
        <dbReference type="Proteomes" id="UP000035740"/>
    </source>
</evidence>
<gene>
    <name evidence="4" type="ORF">BVRB_029810</name>
</gene>
<protein>
    <submittedName>
        <fullName evidence="4">Uncharacterized protein</fullName>
    </submittedName>
</protein>
<evidence type="ECO:0000256" key="3">
    <source>
        <dbReference type="PROSITE-ProRule" id="PRU00023"/>
    </source>
</evidence>
<dbReference type="AlphaFoldDB" id="A0A0J8B110"/>
<sequence length="247" mass="27316">MSSFQSFANIDIIERMMSADPDEEFHQICMCIRQGDVGKARRLYRCANVNQPLSIWDRRPLLHLAIQQENVDMVRFLLDECDANPNVTDDKGRTSLHMAVLQGNEEIIRVIVDHERIDLKAVDMWGQTALHLASLCSSASAARLLLEHCVECLQFRQRDGITPLQAATMAGNKQIAALFSAALDSSTEINKSYRHALSDLNDAHVAALPTPPSLHSPYIAADAILSESPKTECSDDFIAGSKIESGL</sequence>
<proteinExistence type="predicted"/>
<dbReference type="SMART" id="SM00248">
    <property type="entry name" value="ANK"/>
    <property type="match status" value="4"/>
</dbReference>
<keyword evidence="1" id="KW-0677">Repeat</keyword>
<dbReference type="PANTHER" id="PTHR24198:SF165">
    <property type="entry name" value="ANKYRIN REPEAT-CONTAINING PROTEIN-RELATED"/>
    <property type="match status" value="1"/>
</dbReference>
<name>A0A0J8B110_BETVV</name>
<dbReference type="OrthoDB" id="7729168at2759"/>
<keyword evidence="2 3" id="KW-0040">ANK repeat</keyword>
<dbReference type="EMBL" id="KQ100942">
    <property type="protein sequence ID" value="KMS93603.1"/>
    <property type="molecule type" value="Genomic_DNA"/>
</dbReference>
<evidence type="ECO:0000313" key="4">
    <source>
        <dbReference type="EMBL" id="KMS93603.1"/>
    </source>
</evidence>
<dbReference type="Pfam" id="PF12796">
    <property type="entry name" value="Ank_2"/>
    <property type="match status" value="1"/>
</dbReference>
<organism evidence="4 5">
    <name type="scientific">Beta vulgaris subsp. vulgaris</name>
    <name type="common">Beet</name>
    <dbReference type="NCBI Taxonomy" id="3555"/>
    <lineage>
        <taxon>Eukaryota</taxon>
        <taxon>Viridiplantae</taxon>
        <taxon>Streptophyta</taxon>
        <taxon>Embryophyta</taxon>
        <taxon>Tracheophyta</taxon>
        <taxon>Spermatophyta</taxon>
        <taxon>Magnoliopsida</taxon>
        <taxon>eudicotyledons</taxon>
        <taxon>Gunneridae</taxon>
        <taxon>Pentapetalae</taxon>
        <taxon>Caryophyllales</taxon>
        <taxon>Chenopodiaceae</taxon>
        <taxon>Betoideae</taxon>
        <taxon>Beta</taxon>
    </lineage>
</organism>
<dbReference type="SUPFAM" id="SSF48403">
    <property type="entry name" value="Ankyrin repeat"/>
    <property type="match status" value="1"/>
</dbReference>
<keyword evidence="5" id="KW-1185">Reference proteome</keyword>
<dbReference type="PROSITE" id="PS50088">
    <property type="entry name" value="ANK_REPEAT"/>
    <property type="match status" value="1"/>
</dbReference>
<dbReference type="InterPro" id="IPR036770">
    <property type="entry name" value="Ankyrin_rpt-contain_sf"/>
</dbReference>
<dbReference type="Gene3D" id="1.25.40.20">
    <property type="entry name" value="Ankyrin repeat-containing domain"/>
    <property type="match status" value="1"/>
</dbReference>
<dbReference type="PROSITE" id="PS50297">
    <property type="entry name" value="ANK_REP_REGION"/>
    <property type="match status" value="1"/>
</dbReference>
<evidence type="ECO:0000256" key="2">
    <source>
        <dbReference type="ARBA" id="ARBA00023043"/>
    </source>
</evidence>
<feature type="non-terminal residue" evidence="4">
    <location>
        <position position="1"/>
    </location>
</feature>
<dbReference type="InterPro" id="IPR002110">
    <property type="entry name" value="Ankyrin_rpt"/>
</dbReference>
<feature type="non-terminal residue" evidence="4">
    <location>
        <position position="247"/>
    </location>
</feature>